<gene>
    <name evidence="8" type="ORF">NADFUDRAFT_49542</name>
</gene>
<dbReference type="AlphaFoldDB" id="A0A1E3PNU5"/>
<keyword evidence="9" id="KW-1185">Reference proteome</keyword>
<dbReference type="GO" id="GO:0016020">
    <property type="term" value="C:membrane"/>
    <property type="evidence" value="ECO:0007669"/>
    <property type="project" value="UniProtKB-SubCell"/>
</dbReference>
<evidence type="ECO:0000256" key="1">
    <source>
        <dbReference type="ARBA" id="ARBA00004167"/>
    </source>
</evidence>
<evidence type="ECO:0000256" key="5">
    <source>
        <dbReference type="SAM" id="MobiDB-lite"/>
    </source>
</evidence>
<dbReference type="GO" id="GO:0071944">
    <property type="term" value="C:cell periphery"/>
    <property type="evidence" value="ECO:0007669"/>
    <property type="project" value="UniProtKB-ARBA"/>
</dbReference>
<feature type="region of interest" description="Disordered" evidence="5">
    <location>
        <begin position="56"/>
        <end position="80"/>
    </location>
</feature>
<dbReference type="PANTHER" id="PTHR15549">
    <property type="entry name" value="PAIRED IMMUNOGLOBULIN-LIKE TYPE 2 RECEPTOR"/>
    <property type="match status" value="1"/>
</dbReference>
<accession>A0A1E3PNU5</accession>
<dbReference type="Pfam" id="PF09463">
    <property type="entry name" value="Opy2"/>
    <property type="match status" value="1"/>
</dbReference>
<dbReference type="OrthoDB" id="4090474at2759"/>
<proteinExistence type="predicted"/>
<keyword evidence="4 6" id="KW-0472">Membrane</keyword>
<evidence type="ECO:0000313" key="8">
    <source>
        <dbReference type="EMBL" id="ODQ67099.1"/>
    </source>
</evidence>
<feature type="domain" description="Membrane anchor Opy2 N-terminal" evidence="7">
    <location>
        <begin position="14"/>
        <end position="49"/>
    </location>
</feature>
<dbReference type="Proteomes" id="UP000095009">
    <property type="component" value="Unassembled WGS sequence"/>
</dbReference>
<feature type="compositionally biased region" description="Polar residues" evidence="5">
    <location>
        <begin position="402"/>
        <end position="413"/>
    </location>
</feature>
<dbReference type="InterPro" id="IPR018571">
    <property type="entry name" value="Membrane_anchor_Opy2_N"/>
</dbReference>
<evidence type="ECO:0000259" key="7">
    <source>
        <dbReference type="Pfam" id="PF09463"/>
    </source>
</evidence>
<evidence type="ECO:0000313" key="9">
    <source>
        <dbReference type="Proteomes" id="UP000095009"/>
    </source>
</evidence>
<protein>
    <recommendedName>
        <fullName evidence="7">Membrane anchor Opy2 N-terminal domain-containing protein</fullName>
    </recommendedName>
</protein>
<comment type="subcellular location">
    <subcellularLocation>
        <location evidence="1">Membrane</location>
        <topology evidence="1">Single-pass membrane protein</topology>
    </subcellularLocation>
</comment>
<dbReference type="PANTHER" id="PTHR15549:SF33">
    <property type="entry name" value="MEMBRANE PROTEIN WSC4, PUTATIVE (AFU_ORTHOLOGUE AFUA_5G09020)-RELATED"/>
    <property type="match status" value="1"/>
</dbReference>
<keyword evidence="3 6" id="KW-1133">Transmembrane helix</keyword>
<dbReference type="InterPro" id="IPR051694">
    <property type="entry name" value="Immunoregulatory_rcpt-like"/>
</dbReference>
<feature type="transmembrane region" description="Helical" evidence="6">
    <location>
        <begin position="87"/>
        <end position="111"/>
    </location>
</feature>
<feature type="region of interest" description="Disordered" evidence="5">
    <location>
        <begin position="402"/>
        <end position="432"/>
    </location>
</feature>
<evidence type="ECO:0000256" key="6">
    <source>
        <dbReference type="SAM" id="Phobius"/>
    </source>
</evidence>
<dbReference type="STRING" id="857566.A0A1E3PNU5"/>
<name>A0A1E3PNU5_9ASCO</name>
<dbReference type="EMBL" id="KV454407">
    <property type="protein sequence ID" value="ODQ67099.1"/>
    <property type="molecule type" value="Genomic_DNA"/>
</dbReference>
<keyword evidence="2 6" id="KW-0812">Transmembrane</keyword>
<sequence>MSIFERADSVNLGCIVCSQTSPEACPACNDGEICSLSIQTCTKCAEYYCALSVVPSSSSSLTSSTSSTASASSSSSGGPSSSSKAGIAGGISAGIVVLVAIIVFAIWRVFFSQKSKRRQAQYMRNEGTEMTYPSIGINSELGSNSWENINYNNEGEKLNGNQRVSVSTMGSLGEPAFSRTSNIIPIAYPPGATNQQPSSFVNLPRHGFSADDILRGSVVSQTPIIRDSLADYDPRQSNIVVSSGAMTAIQVKPNLVQLKNQPTYRSENRASDFSTLEEGKTISQFISNGVPIDGLRDSMASISTTASFHEGSRYYQAEPAVEIGSRANARSIRIGKSSFATAGLQNQNIPEELGEEESYQSQVSQLSGELYNPNLSSQSIHDALMQGDIPINLSFDTRFSQFSSTDSNQGENSHNLHRGAEDEEQSGPGSLL</sequence>
<reference evidence="8 9" key="1">
    <citation type="journal article" date="2016" name="Proc. Natl. Acad. Sci. U.S.A.">
        <title>Comparative genomics of biotechnologically important yeasts.</title>
        <authorList>
            <person name="Riley R."/>
            <person name="Haridas S."/>
            <person name="Wolfe K.H."/>
            <person name="Lopes M.R."/>
            <person name="Hittinger C.T."/>
            <person name="Goeker M."/>
            <person name="Salamov A.A."/>
            <person name="Wisecaver J.H."/>
            <person name="Long T.M."/>
            <person name="Calvey C.H."/>
            <person name="Aerts A.L."/>
            <person name="Barry K.W."/>
            <person name="Choi C."/>
            <person name="Clum A."/>
            <person name="Coughlan A.Y."/>
            <person name="Deshpande S."/>
            <person name="Douglass A.P."/>
            <person name="Hanson S.J."/>
            <person name="Klenk H.-P."/>
            <person name="LaButti K.M."/>
            <person name="Lapidus A."/>
            <person name="Lindquist E.A."/>
            <person name="Lipzen A.M."/>
            <person name="Meier-Kolthoff J.P."/>
            <person name="Ohm R.A."/>
            <person name="Otillar R.P."/>
            <person name="Pangilinan J.L."/>
            <person name="Peng Y."/>
            <person name="Rokas A."/>
            <person name="Rosa C.A."/>
            <person name="Scheuner C."/>
            <person name="Sibirny A.A."/>
            <person name="Slot J.C."/>
            <person name="Stielow J.B."/>
            <person name="Sun H."/>
            <person name="Kurtzman C.P."/>
            <person name="Blackwell M."/>
            <person name="Grigoriev I.V."/>
            <person name="Jeffries T.W."/>
        </authorList>
    </citation>
    <scope>NUCLEOTIDE SEQUENCE [LARGE SCALE GENOMIC DNA]</scope>
    <source>
        <strain evidence="8 9">DSM 6958</strain>
    </source>
</reference>
<evidence type="ECO:0000256" key="3">
    <source>
        <dbReference type="ARBA" id="ARBA00022989"/>
    </source>
</evidence>
<evidence type="ECO:0000256" key="2">
    <source>
        <dbReference type="ARBA" id="ARBA00022692"/>
    </source>
</evidence>
<evidence type="ECO:0000256" key="4">
    <source>
        <dbReference type="ARBA" id="ARBA00023136"/>
    </source>
</evidence>
<organism evidence="8 9">
    <name type="scientific">Nadsonia fulvescens var. elongata DSM 6958</name>
    <dbReference type="NCBI Taxonomy" id="857566"/>
    <lineage>
        <taxon>Eukaryota</taxon>
        <taxon>Fungi</taxon>
        <taxon>Dikarya</taxon>
        <taxon>Ascomycota</taxon>
        <taxon>Saccharomycotina</taxon>
        <taxon>Dipodascomycetes</taxon>
        <taxon>Dipodascales</taxon>
        <taxon>Dipodascales incertae sedis</taxon>
        <taxon>Nadsonia</taxon>
    </lineage>
</organism>